<protein>
    <submittedName>
        <fullName evidence="2">Gp503</fullName>
    </submittedName>
</protein>
<dbReference type="Proteomes" id="UP000009273">
    <property type="component" value="Segment"/>
</dbReference>
<dbReference type="EMBL" id="JN638751">
    <property type="protein sequence ID" value="AEO93761.1"/>
    <property type="molecule type" value="Genomic_DNA"/>
</dbReference>
<dbReference type="KEGG" id="vg:18563717"/>
<dbReference type="RefSeq" id="YP_009015806.1">
    <property type="nucleotide sequence ID" value="NC_023719.1"/>
</dbReference>
<evidence type="ECO:0000256" key="1">
    <source>
        <dbReference type="SAM" id="MobiDB-lite"/>
    </source>
</evidence>
<organism evidence="2 3">
    <name type="scientific">Bacillus phage G</name>
    <dbReference type="NCBI Taxonomy" id="2884420"/>
    <lineage>
        <taxon>Viruses</taxon>
        <taxon>Duplodnaviria</taxon>
        <taxon>Heunggongvirae</taxon>
        <taxon>Uroviricota</taxon>
        <taxon>Caudoviricetes</taxon>
        <taxon>Donellivirus</taxon>
        <taxon>Donellivirus gee</taxon>
    </lineage>
</organism>
<evidence type="ECO:0000313" key="3">
    <source>
        <dbReference type="Proteomes" id="UP000009273"/>
    </source>
</evidence>
<name>G3MAP4_9CAUD</name>
<accession>G3MAP4</accession>
<proteinExistence type="predicted"/>
<evidence type="ECO:0000313" key="2">
    <source>
        <dbReference type="EMBL" id="AEO93761.1"/>
    </source>
</evidence>
<keyword evidence="3" id="KW-1185">Reference proteome</keyword>
<dbReference type="GeneID" id="18563717"/>
<sequence>MGFMDRMKKIDRSKFFRPLRDISNFMVYRRYVKQFDVETKEGRKWLYELDRNIKMMGFNYGVETFETYYESRQKIGRSQVQNKLMRDLRMAEFHDDQRQLEIAQNEAQAKWELERLKKEEQSQKPFKNKKPFNPNWKPTAQMLRSRNTRYVSNPYSGFIRKEYEAPEHGAYAVMFEVEGKVKEIIWGASNLDVIAKANRFENDYARTHQLSQISGSSAREIKARRRDEYEIDISHVNRAMGNTESSSRDNDIDNIIDGLF</sequence>
<feature type="region of interest" description="Disordered" evidence="1">
    <location>
        <begin position="118"/>
        <end position="139"/>
    </location>
</feature>
<gene>
    <name evidence="2" type="primary">503</name>
    <name evidence="2" type="ORF">G_503</name>
</gene>
<reference evidence="2 3" key="1">
    <citation type="submission" date="2011-09" db="EMBL/GenBank/DDBJ databases">
        <authorList>
            <person name="Pope W.H."/>
            <person name="Pedulla M.L."/>
            <person name="Ford M.E."/>
            <person name="Peebles C.L."/>
            <person name="Hatfull G.H."/>
            <person name="Hendrix R.W."/>
        </authorList>
    </citation>
    <scope>NUCLEOTIDE SEQUENCE [LARGE SCALE GENOMIC DNA]</scope>
    <source>
        <strain evidence="2">G</strain>
    </source>
</reference>